<dbReference type="SMART" id="SM00612">
    <property type="entry name" value="Kelch"/>
    <property type="match status" value="5"/>
</dbReference>
<dbReference type="InterPro" id="IPR015500">
    <property type="entry name" value="Peptidase_S8_subtilisin-rel"/>
</dbReference>
<keyword evidence="3 5" id="KW-0378">Hydrolase</keyword>
<dbReference type="InterPro" id="IPR050131">
    <property type="entry name" value="Peptidase_S8_subtilisin-like"/>
</dbReference>
<feature type="active site" description="Charge relay system" evidence="5">
    <location>
        <position position="205"/>
    </location>
</feature>
<keyword evidence="4 5" id="KW-0720">Serine protease</keyword>
<dbReference type="Pfam" id="PF00082">
    <property type="entry name" value="Peptidase_S8"/>
    <property type="match status" value="1"/>
</dbReference>
<dbReference type="GO" id="GO:0006508">
    <property type="term" value="P:proteolysis"/>
    <property type="evidence" value="ECO:0007669"/>
    <property type="project" value="UniProtKB-KW"/>
</dbReference>
<dbReference type="OrthoDB" id="9813435at2"/>
<dbReference type="GO" id="GO:0004252">
    <property type="term" value="F:serine-type endopeptidase activity"/>
    <property type="evidence" value="ECO:0007669"/>
    <property type="project" value="UniProtKB-UniRule"/>
</dbReference>
<dbReference type="PANTHER" id="PTHR43806:SF11">
    <property type="entry name" value="CEREVISIN-RELATED"/>
    <property type="match status" value="1"/>
</dbReference>
<evidence type="ECO:0000313" key="8">
    <source>
        <dbReference type="EMBL" id="AXH95332.1"/>
    </source>
</evidence>
<gene>
    <name evidence="8" type="ORF">DV701_03570</name>
</gene>
<dbReference type="PROSITE" id="PS51892">
    <property type="entry name" value="SUBTILASE"/>
    <property type="match status" value="1"/>
</dbReference>
<organism evidence="8 9">
    <name type="scientific">Ornithinimicrobium avium</name>
    <dbReference type="NCBI Taxonomy" id="2283195"/>
    <lineage>
        <taxon>Bacteria</taxon>
        <taxon>Bacillati</taxon>
        <taxon>Actinomycetota</taxon>
        <taxon>Actinomycetes</taxon>
        <taxon>Micrococcales</taxon>
        <taxon>Ornithinimicrobiaceae</taxon>
        <taxon>Ornithinimicrobium</taxon>
    </lineage>
</organism>
<dbReference type="Pfam" id="PF04122">
    <property type="entry name" value="CW_binding_2"/>
    <property type="match status" value="3"/>
</dbReference>
<name>A0A345NJX4_9MICO</name>
<dbReference type="InterPro" id="IPR008969">
    <property type="entry name" value="CarboxyPept-like_regulatory"/>
</dbReference>
<protein>
    <submittedName>
        <fullName evidence="8">Peptidase S8</fullName>
    </submittedName>
</protein>
<dbReference type="InterPro" id="IPR023828">
    <property type="entry name" value="Peptidase_S8_Ser-AS"/>
</dbReference>
<feature type="active site" description="Charge relay system" evidence="5">
    <location>
        <position position="251"/>
    </location>
</feature>
<evidence type="ECO:0000256" key="2">
    <source>
        <dbReference type="ARBA" id="ARBA00022670"/>
    </source>
</evidence>
<dbReference type="RefSeq" id="WP_114927097.1">
    <property type="nucleotide sequence ID" value="NZ_CP031229.1"/>
</dbReference>
<comment type="similarity">
    <text evidence="1 5">Belongs to the peptidase S8 family.</text>
</comment>
<dbReference type="Pfam" id="PF01344">
    <property type="entry name" value="Kelch_1"/>
    <property type="match status" value="3"/>
</dbReference>
<reference evidence="8 9" key="1">
    <citation type="submission" date="2018-07" db="EMBL/GenBank/DDBJ databases">
        <title>Complete genome sequencing of Ornithinimicrobium sp. AMA3305.</title>
        <authorList>
            <person name="Bae J.-W."/>
        </authorList>
    </citation>
    <scope>NUCLEOTIDE SEQUENCE [LARGE SCALE GENOMIC DNA]</scope>
    <source>
        <strain evidence="8 9">AMA3305</strain>
    </source>
</reference>
<dbReference type="SUPFAM" id="SSF52743">
    <property type="entry name" value="Subtilisin-like"/>
    <property type="match status" value="1"/>
</dbReference>
<proteinExistence type="inferred from homology"/>
<dbReference type="PANTHER" id="PTHR43806">
    <property type="entry name" value="PEPTIDASE S8"/>
    <property type="match status" value="1"/>
</dbReference>
<dbReference type="PROSITE" id="PS00138">
    <property type="entry name" value="SUBTILASE_SER"/>
    <property type="match status" value="1"/>
</dbReference>
<dbReference type="PRINTS" id="PR00723">
    <property type="entry name" value="SUBTILISIN"/>
</dbReference>
<dbReference type="InterPro" id="IPR015915">
    <property type="entry name" value="Kelch-typ_b-propeller"/>
</dbReference>
<evidence type="ECO:0000256" key="1">
    <source>
        <dbReference type="ARBA" id="ARBA00011073"/>
    </source>
</evidence>
<keyword evidence="9" id="KW-1185">Reference proteome</keyword>
<dbReference type="SUPFAM" id="SSF117281">
    <property type="entry name" value="Kelch motif"/>
    <property type="match status" value="1"/>
</dbReference>
<keyword evidence="2 5" id="KW-0645">Protease</keyword>
<evidence type="ECO:0000256" key="3">
    <source>
        <dbReference type="ARBA" id="ARBA00022801"/>
    </source>
</evidence>
<dbReference type="InterPro" id="IPR006652">
    <property type="entry name" value="Kelch_1"/>
</dbReference>
<feature type="domain" description="Peptidase S8/S53" evidence="7">
    <location>
        <begin position="196"/>
        <end position="457"/>
    </location>
</feature>
<dbReference type="Gene3D" id="2.60.120.200">
    <property type="match status" value="1"/>
</dbReference>
<dbReference type="InterPro" id="IPR000209">
    <property type="entry name" value="Peptidase_S8/S53_dom"/>
</dbReference>
<feature type="active site" description="Charge relay system" evidence="5">
    <location>
        <position position="422"/>
    </location>
</feature>
<evidence type="ECO:0000256" key="4">
    <source>
        <dbReference type="ARBA" id="ARBA00022825"/>
    </source>
</evidence>
<dbReference type="Pfam" id="PF13620">
    <property type="entry name" value="CarboxypepD_reg"/>
    <property type="match status" value="1"/>
</dbReference>
<dbReference type="SUPFAM" id="SSF49464">
    <property type="entry name" value="Carboxypeptidase regulatory domain-like"/>
    <property type="match status" value="3"/>
</dbReference>
<feature type="compositionally biased region" description="Low complexity" evidence="6">
    <location>
        <begin position="1010"/>
        <end position="1025"/>
    </location>
</feature>
<dbReference type="Proteomes" id="UP000253790">
    <property type="component" value="Chromosome"/>
</dbReference>
<sequence length="1784" mass="184274">MSIQHRTSRSRHSTGLRRRWVAGLTAGVLTLGGSLLSAAAAAPLPAAPGPEGKIQADVDAKLDDQGRATVLVRFGDRPDMTAFEDIEGWDERGQAVYDALTSTAESSQAAARATLDEAGVAYRSFFITNAILVTGGDRELLTSLALSPEVEGVYLPAKYDLPEPVVGEPQFITDAVEWGIADINADDVWSEFGATGEGIVVANIDTGVDYTHPALVDHYRGNNGDGTFTHDYNWFDAGGTGSDEPVDYDAHGTHTMGTMVGDDGGSNQIGVAPGATWIAANGCCPSDEALISSGEWMLAPTDLVGDNPRPDLRPNIINNSWGSGFPTNDPFMEDVAQAWAASGIFGVWSNGNMGPQCQTSGSPGSRSINYAVGAYDVDATIADFSSRGAGQDGAIKPDISAPGVDVRSSVPGGGYEAYSGTSMAAPHVAGTVALLWSAAPDLIGDVAFTRELLDGSAIDTPDDQCGGTDDDNNVYGEGRLDALALLASAPIGDTGRVVGTVTDSSTSDPVSGATVELQGERVRTTSTASDGTYGLRLGVGDWATTVSRFGYLTDSATVNVALDETTVHDVALDPAPSGTLSGTVTDGSGNGYPLYARISVQGAASVGTYTDPETGEYSLDLPVGTHVVRATSQLPGYQVASRSVVVVEADGTVADFALTIDPMTCTAPGYTLDLDGTSQSFDDLVLPAGWAVEDLEGRDLFWQFDDPMGIGNQTGGRAGFAEANSMVLGAGLDTVLVSPVVDASAMSNVTLAYQQMFDSWGDSSGAVEVSSDAGATWTEVREETSFVYGAVTLDLSEQLAGASAAQVRFRYRDPGPDEDFLWQVDDVFLGSRTCDPTGGGLVVGYVQDDIDGTGIVNAKVSSQDRPADVGTTRATPDDPELEDGFYWLHSLLVGTHPFVASARNYGTDTQPVDVAEGAVVRADFVLGQAVLSVEPTSISTSVRLGESDGGAFTVTNTGTSTAEITFGETRGGFEILRADGSRMTSTQMAGAKGAPLAESPVTFDPGVMLPSSGSTASSASSAPPRAAEEPWTDLPALPLPVLDNRVVSLDGQWYVLGGANDMDVITDVYRFDAVALEWMPVAPLPAPAMLPVAAAVGGRIVVSGGWGMDGSTLAETWIYDPAEDSWSSGAPMPDPVSAAGTGVVDGQVYAVGGCTNGECAPMSDLVQVYDPASDSWSQAAPLPEPISHQACGAVAGGLVCAGGFGEGDSLLDSTWTYDAASDSWSAASPAPVTFGGAASAAANSELLVVGGVQDDNVTNASWAYDPATDEWSSLPNANTATFRGGGACGFAKVGGMDDNFLPTDAAELLPGYDLCDSAGADVDWLFVDTEEATLTPGESVTVEVTTDSSAVNQPGTYTAGVTITANVPVGLAPVEVSMDVAPPLSWGKVTGTAYIEDCEGGQVAGDSILIDIAPVREGVGDGWVIMTDEVGTYARWINTQVGSLRMTATLGGFRPDTHLVTLVRGGTVTQDFSLLSQECQENPPGTVPPEVTRIAGLDRYATAARVSEQFAPGVRTVYVASGRNFPDALAAAARAGSLGGPVLLVRPDSVPAATRVALQRLDPRTVVVAGGTTAVSAGVESTLRGLVPDAVVSRRAGADRYGTAARIAAAYRSADVVYVAAGTNFPDALAGAARAADHRAPVLLVRQGSLPAVTASQLERLAPDRIVLLGGTSAVSRAVERQLRAYGTVERVAGDDRYDTAARLSQELATSQDVFVATGLDWPDALAGAARAGATGSPLLLVRTGRIPAVTWAELDRLDPGRVIVLGGTTVISGTVVDLLRTLE</sequence>
<evidence type="ECO:0000256" key="5">
    <source>
        <dbReference type="PROSITE-ProRule" id="PRU01240"/>
    </source>
</evidence>
<feature type="region of interest" description="Disordered" evidence="6">
    <location>
        <begin position="1002"/>
        <end position="1031"/>
    </location>
</feature>
<evidence type="ECO:0000256" key="6">
    <source>
        <dbReference type="SAM" id="MobiDB-lite"/>
    </source>
</evidence>
<dbReference type="KEGG" id="orn:DV701_03570"/>
<dbReference type="EMBL" id="CP031229">
    <property type="protein sequence ID" value="AXH95332.1"/>
    <property type="molecule type" value="Genomic_DNA"/>
</dbReference>
<dbReference type="Gene3D" id="2.60.40.1120">
    <property type="entry name" value="Carboxypeptidase-like, regulatory domain"/>
    <property type="match status" value="3"/>
</dbReference>
<evidence type="ECO:0000313" key="9">
    <source>
        <dbReference type="Proteomes" id="UP000253790"/>
    </source>
</evidence>
<dbReference type="Gene3D" id="3.40.50.200">
    <property type="entry name" value="Peptidase S8/S53 domain"/>
    <property type="match status" value="1"/>
</dbReference>
<dbReference type="Gene3D" id="2.120.10.80">
    <property type="entry name" value="Kelch-type beta propeller"/>
    <property type="match status" value="2"/>
</dbReference>
<dbReference type="InterPro" id="IPR007253">
    <property type="entry name" value="Cell_wall-bd_2"/>
</dbReference>
<dbReference type="InterPro" id="IPR036852">
    <property type="entry name" value="Peptidase_S8/S53_dom_sf"/>
</dbReference>
<accession>A0A345NJX4</accession>
<evidence type="ECO:0000259" key="7">
    <source>
        <dbReference type="Pfam" id="PF00082"/>
    </source>
</evidence>